<accession>A0AAD3Y4I0</accession>
<evidence type="ECO:0000313" key="1">
    <source>
        <dbReference type="EMBL" id="GMH27059.1"/>
    </source>
</evidence>
<name>A0AAD3Y4I0_NEPGR</name>
<dbReference type="AlphaFoldDB" id="A0AAD3Y4I0"/>
<gene>
    <name evidence="1" type="ORF">Nepgr_028902</name>
</gene>
<proteinExistence type="predicted"/>
<protein>
    <submittedName>
        <fullName evidence="1">Uncharacterized protein</fullName>
    </submittedName>
</protein>
<evidence type="ECO:0000313" key="2">
    <source>
        <dbReference type="Proteomes" id="UP001279734"/>
    </source>
</evidence>
<organism evidence="1 2">
    <name type="scientific">Nepenthes gracilis</name>
    <name type="common">Slender pitcher plant</name>
    <dbReference type="NCBI Taxonomy" id="150966"/>
    <lineage>
        <taxon>Eukaryota</taxon>
        <taxon>Viridiplantae</taxon>
        <taxon>Streptophyta</taxon>
        <taxon>Embryophyta</taxon>
        <taxon>Tracheophyta</taxon>
        <taxon>Spermatophyta</taxon>
        <taxon>Magnoliopsida</taxon>
        <taxon>eudicotyledons</taxon>
        <taxon>Gunneridae</taxon>
        <taxon>Pentapetalae</taxon>
        <taxon>Caryophyllales</taxon>
        <taxon>Nepenthaceae</taxon>
        <taxon>Nepenthes</taxon>
    </lineage>
</organism>
<keyword evidence="2" id="KW-1185">Reference proteome</keyword>
<dbReference type="EMBL" id="BSYO01000032">
    <property type="protein sequence ID" value="GMH27059.1"/>
    <property type="molecule type" value="Genomic_DNA"/>
</dbReference>
<dbReference type="Proteomes" id="UP001279734">
    <property type="component" value="Unassembled WGS sequence"/>
</dbReference>
<reference evidence="1" key="1">
    <citation type="submission" date="2023-05" db="EMBL/GenBank/DDBJ databases">
        <title>Nepenthes gracilis genome sequencing.</title>
        <authorList>
            <person name="Fukushima K."/>
        </authorList>
    </citation>
    <scope>NUCLEOTIDE SEQUENCE</scope>
    <source>
        <strain evidence="1">SING2019-196</strain>
    </source>
</reference>
<sequence>MAARLNPLRIYLSQLPGQILSKNLSQLSSTKPSGDLSQQHKCSAEISPEAALRIFPNRSSNFPSKQVFGFSLASFRIFLLSKSPDFP</sequence>
<comment type="caution">
    <text evidence="1">The sequence shown here is derived from an EMBL/GenBank/DDBJ whole genome shotgun (WGS) entry which is preliminary data.</text>
</comment>